<dbReference type="SUPFAM" id="SSF52540">
    <property type="entry name" value="P-loop containing nucleoside triphosphate hydrolases"/>
    <property type="match status" value="1"/>
</dbReference>
<dbReference type="InterPro" id="IPR027417">
    <property type="entry name" value="P-loop_NTPase"/>
</dbReference>
<keyword evidence="20" id="KW-0539">Nucleus</keyword>
<name>A0A6B0RSM0_9CETA</name>
<evidence type="ECO:0000256" key="5">
    <source>
        <dbReference type="ARBA" id="ARBA00012417"/>
    </source>
</evidence>
<comment type="catalytic activity">
    <reaction evidence="22">
        <text>ATP + H2O = ADP + phosphate + H(+)</text>
        <dbReference type="Rhea" id="RHEA:13065"/>
        <dbReference type="ChEBI" id="CHEBI:15377"/>
        <dbReference type="ChEBI" id="CHEBI:15378"/>
        <dbReference type="ChEBI" id="CHEBI:30616"/>
        <dbReference type="ChEBI" id="CHEBI:43474"/>
        <dbReference type="ChEBI" id="CHEBI:456216"/>
        <dbReference type="EC" id="3.6.4.12"/>
    </reaction>
</comment>
<evidence type="ECO:0000256" key="2">
    <source>
        <dbReference type="ARBA" id="ARBA00004123"/>
    </source>
</evidence>
<dbReference type="InterPro" id="IPR002298">
    <property type="entry name" value="DNA_polymerase_A"/>
</dbReference>
<dbReference type="InterPro" id="IPR057220">
    <property type="entry name" value="DUF7898"/>
</dbReference>
<dbReference type="SUPFAM" id="SSF56672">
    <property type="entry name" value="DNA/RNA polymerases"/>
    <property type="match status" value="1"/>
</dbReference>
<dbReference type="Gene3D" id="1.10.150.20">
    <property type="entry name" value="5' to 3' exonuclease, C-terminal subdomain"/>
    <property type="match status" value="1"/>
</dbReference>
<feature type="region of interest" description="Disordered" evidence="28">
    <location>
        <begin position="1"/>
        <end position="64"/>
    </location>
</feature>
<evidence type="ECO:0000256" key="17">
    <source>
        <dbReference type="ARBA" id="ARBA00022932"/>
    </source>
</evidence>
<keyword evidence="17" id="KW-0239">DNA-directed DNA polymerase</keyword>
<dbReference type="EC" id="3.6.4.12" evidence="7"/>
<dbReference type="GO" id="GO:0005694">
    <property type="term" value="C:chromosome"/>
    <property type="evidence" value="ECO:0007669"/>
    <property type="project" value="UniProtKB-SubCell"/>
</dbReference>
<feature type="region of interest" description="Disordered" evidence="28">
    <location>
        <begin position="1481"/>
        <end position="1503"/>
    </location>
</feature>
<evidence type="ECO:0000256" key="10">
    <source>
        <dbReference type="ARBA" id="ARBA00022679"/>
    </source>
</evidence>
<comment type="similarity">
    <text evidence="4">Belongs to the DNA polymerase type-A family.</text>
</comment>
<dbReference type="PANTHER" id="PTHR10133">
    <property type="entry name" value="DNA POLYMERASE I"/>
    <property type="match status" value="1"/>
</dbReference>
<feature type="domain" description="Helicase C-terminal" evidence="29">
    <location>
        <begin position="207"/>
        <end position="436"/>
    </location>
</feature>
<dbReference type="FunFam" id="3.30.420.10:FF:000066">
    <property type="entry name" value="DNA polymerase theta"/>
    <property type="match status" value="1"/>
</dbReference>
<evidence type="ECO:0000256" key="1">
    <source>
        <dbReference type="ARBA" id="ARBA00001946"/>
    </source>
</evidence>
<dbReference type="PRINTS" id="PR00868">
    <property type="entry name" value="DNAPOLI"/>
</dbReference>
<keyword evidence="31" id="KW-1185">Reference proteome</keyword>
<dbReference type="Gene3D" id="1.20.1060.10">
    <property type="entry name" value="Taq DNA Polymerase, Chain T, domain 4"/>
    <property type="match status" value="1"/>
</dbReference>
<dbReference type="SUPFAM" id="SSF53098">
    <property type="entry name" value="Ribonuclease H-like"/>
    <property type="match status" value="1"/>
</dbReference>
<protein>
    <recommendedName>
        <fullName evidence="26">DNA polymerase theta</fullName>
        <ecNumber evidence="6">2.7.7.49</ecNumber>
        <ecNumber evidence="5">2.7.7.7</ecNumber>
        <ecNumber evidence="7">3.6.4.12</ecNumber>
    </recommendedName>
    <alternativeName>
        <fullName evidence="27">DNA polymerase eta</fullName>
    </alternativeName>
</protein>
<dbReference type="EC" id="2.7.7.7" evidence="5"/>
<dbReference type="InterPro" id="IPR001098">
    <property type="entry name" value="DNA-dir_DNA_pol_A_palm_dom"/>
</dbReference>
<evidence type="ECO:0000259" key="29">
    <source>
        <dbReference type="PROSITE" id="PS51194"/>
    </source>
</evidence>
<feature type="region of interest" description="Disordered" evidence="28">
    <location>
        <begin position="2029"/>
        <end position="2048"/>
    </location>
</feature>
<evidence type="ECO:0000256" key="14">
    <source>
        <dbReference type="ARBA" id="ARBA00022801"/>
    </source>
</evidence>
<evidence type="ECO:0000256" key="24">
    <source>
        <dbReference type="ARBA" id="ARBA00049244"/>
    </source>
</evidence>
<dbReference type="FunFam" id="1.10.150.20:FF:000036">
    <property type="entry name" value="Polymerase (DNA directed), theta"/>
    <property type="match status" value="1"/>
</dbReference>
<comment type="subunit">
    <text evidence="25">Homomultimer; forms homodimers and homotetramers. Interacts with RAD51. Interacts with ORC2 and ORC4. Interacts with RHNO1; interaction takes place during mitosis and promotes POLQ recruitment to DNA damage sites. Interacts (when phosphorylated) with TOPBP1 (via BRCT domains 7 and 8); promoting POLQ recruitment to DNA damage sites.</text>
</comment>
<keyword evidence="18" id="KW-0007">Acetylation</keyword>
<sequence length="2468" mass="275605">MNITRWSGKQRRSASDLNSSSGSGFDGSDSPLLLSGPVLSPPPGLGRSLKDRGRRPAGATGECKQTFPDDQIDKLLLANWGLPTAVLEKYHSFGVKKMFEWQAECLLLGQVLEGKNLVYSGIMNVKNALLSQADLAIPLSNAVQIVGMSATLPNLELVASWLNAELYHTDFRPVPLLESIKIGNSIYDSSMKLVREFQPMLQGDEDHVVSLCYETVRDNHSVLLFCPSKKWCEKLADIIAREFYSLHHQAEGLVRSSELPPVMLEQKGLLEVMGQLKRSPSGLDSVLQKTVPWGVAFHHAGLTFEERDIIEGAFRQGQIRVLAATSTLSSGVNLPARRVIIRTPIFSGRLLDILTYKQMVGRAGRKGVDTVGESILVCKNSEKSKGITLLQGSLKPVHSCLQRHEGEEVTSSMIRAILEIIVGGVASTSQDIQTYASCTFLAASMKEGKQGIQKNKDSVQLGAIEACVMWLLENEFIQITEASDGTEGNVYHPTHLGSATLSSSLSPIDTLDIFADLQRAMKGFVLENDLHIVYLVTPVFEDWTTIDWYRFFCLWEKLPASMKRVAELVGIEEGFLARCVKGNLVARTERQHRQMAIHKRFFTSLVLLDLISEVPLKEINQKYGCNRGQIQSLQQSAAVYAGMITVFSNRLGWHNMELLLSQFQKRLTFGIQRELCDLVRVSLLNAQRARFLYASGFLTVADLARADVAEVESVLKNAAPFKSTRKAVDEEEEAVEERRNMRTIWVTGRKGLSEREAATLIVEEARMILQQDLVEMGVQWNLHSFLNSDTHSLTSSESEVKEHKFIPQTKSSYKRLTSKKKSDTIFSDSVNHLPDTMQDLDKSREHTDSFYYKFQDGNQECHHSISRGKKQASLSIKKGKLGTSLNEGKASTSKVVRTLSSRKTKREALNFSSEKVSTISQSWKHGKHRKRSSDSSPVKDTKMRRINLQERTMSNSIHCEDSFTLDEMSMEFRSPEPFAKNVSFRAERRCNIIPFASQTEQSCSRNNKIPNDILGEHLITGSQSKHVIQATSVVSENGRELAVESEKKNKVIQNDSKIQNVYVKHHDTHPINQCLEKQFNKETNTHIKLNTTVAKQIPYETDSSYLNRDSNVIMKCESTKFNVEENKSSNLKASGDIISSIEIPSEVHLPSGAFGKLRGQPENILNTPRVQGRTDAYAADRTKNNCVSDLGLDLCDLEDSFYLDTQSEKIIQQIATANANQEGPKDTSLATGMIQKNLDKQSSMSSFQKETHVAFPGEQHSLEMTNHLKHKTVDVVKQSTDSHEVDTLTPERPIFYSPILVGENGPCFKGSELSVTDSQLNSFLQGYQTQETMKPVIPVIPQKRIPTDTEVECLPVPETSLNLSGSLLFDSFSEDYLVEEQRPDGQEKEHLPSEITSVHFDDSLCLQPEGIIKKPDMNENQDNQQPLSCFSDESIIFSEIDSVQMVAALDNVDIVPVQEKHNTAESLKILKLSDQVTVGNDDSQREVIGEEKDKRSQKSKLTGTRQDNSFLWSGASFDLSPGLQRILDQVSSPLENEKPKLTATDLPGLNGENAEVNDRQVISNTEPNQVQGIPFSPKIVVRGNLEALQNDVIHGETSLLPCKENCIVRDNGLIPPTPIPSDSKLAFPDILGTSVKLKKISHGFKLGESSSFCSPSNNKNHDLHPESRNGFKDNSSIRDTNFSPQLLQNGSQLTLASCSPESLAIIDVASNQTLFQTFMKEWQSKTRFSISLACEKISNLTSSKSATIGGMFKQVSFPQEASIRDDGFPVKDCDDILLVGLAVCWGGKDAYYFSLQKEQKHSEISASLIPPSLDPSLTVKDRLWHLQSCFHKKSDKERSVIIYDFIQSYKILLLSCGISLEQSYEDPKVACWLLDPDSKEPTLHSIVSHFLPHELPLLEEIETGQGIQSLGLNVSTTHSGRYRASVESILIFNSMNQLNSLLKKENLQDVFYKVEMPSQYCLALLELNGIGFSTAECESQKHIMQAKLDAIEMQAYQLAGHSFSFTSSDDIAEVVLFLELKLPPNGEGKNQGIKKTLGSTRRGNDNGRKLRLGKQFSTSKDVLNKLRALHPLPGLILEWRRITNAITKVVFPLQREKRLNPFLGMERIYPVSQSHTATGRITFIEPNIQNVPRDFEIKMPAVVEESPPSQALGKGLLPMGRGGKKDCAMNAGRQTKVEERASDRGMPFSVSMRHAFVPFTGGLILAADYSQLELRILAHLSHDRRLIQVLNTGADVFRSIAAEWKMIEPESVGDNLRQQAKQICYGIIYGMGAKSLGEQMGIKENDAACYIDSFKSRYTGISHFMRETVKNCKRDGFVQTILGRRRYLPGIKDNNPYHKAHAERQAINTRVQGSAADIVKIATVNIQKQLETFHSTFKSHGHREGLLQSERTGLLPKKKLQGMFCPVRGGFFILQLHDELLYEVAEEDVVQVAQIVKNEMESAIKLSVKLRVKVRIGASWGELKDFDV</sequence>
<dbReference type="InterPro" id="IPR043502">
    <property type="entry name" value="DNA/RNA_pol_sf"/>
</dbReference>
<dbReference type="Pfam" id="PF21099">
    <property type="entry name" value="POLQ_helical"/>
    <property type="match status" value="1"/>
</dbReference>
<dbReference type="FunFam" id="1.20.1060.10:FF:000002">
    <property type="entry name" value="Polymerase (DNA directed), theta"/>
    <property type="match status" value="1"/>
</dbReference>
<dbReference type="InterPro" id="IPR001650">
    <property type="entry name" value="Helicase_C-like"/>
</dbReference>
<dbReference type="InterPro" id="IPR012337">
    <property type="entry name" value="RNaseH-like_sf"/>
</dbReference>
<dbReference type="GO" id="GO:0005634">
    <property type="term" value="C:nucleus"/>
    <property type="evidence" value="ECO:0007669"/>
    <property type="project" value="UniProtKB-SubCell"/>
</dbReference>
<evidence type="ECO:0000256" key="19">
    <source>
        <dbReference type="ARBA" id="ARBA00023204"/>
    </source>
</evidence>
<keyword evidence="19" id="KW-0234">DNA repair</keyword>
<dbReference type="Gene3D" id="3.30.70.370">
    <property type="match status" value="1"/>
</dbReference>
<dbReference type="Pfam" id="PF00271">
    <property type="entry name" value="Helicase_C"/>
    <property type="match status" value="1"/>
</dbReference>
<evidence type="ECO:0000256" key="16">
    <source>
        <dbReference type="ARBA" id="ARBA00022840"/>
    </source>
</evidence>
<feature type="compositionally biased region" description="Basic and acidic residues" evidence="28">
    <location>
        <begin position="1659"/>
        <end position="1670"/>
    </location>
</feature>
<dbReference type="Pfam" id="PF00476">
    <property type="entry name" value="DNA_pol_A"/>
    <property type="match status" value="1"/>
</dbReference>
<gene>
    <name evidence="30" type="ORF">E5288_WYG011111</name>
</gene>
<evidence type="ECO:0000256" key="4">
    <source>
        <dbReference type="ARBA" id="ARBA00007705"/>
    </source>
</evidence>
<evidence type="ECO:0000313" key="30">
    <source>
        <dbReference type="EMBL" id="MXQ90323.1"/>
    </source>
</evidence>
<evidence type="ECO:0000256" key="9">
    <source>
        <dbReference type="ARBA" id="ARBA00022553"/>
    </source>
</evidence>
<evidence type="ECO:0000256" key="8">
    <source>
        <dbReference type="ARBA" id="ARBA00022454"/>
    </source>
</evidence>
<comment type="caution">
    <text evidence="30">The sequence shown here is derived from an EMBL/GenBank/DDBJ whole genome shotgun (WGS) entry which is preliminary data.</text>
</comment>
<feature type="compositionally biased region" description="Low complexity" evidence="28">
    <location>
        <begin position="15"/>
        <end position="38"/>
    </location>
</feature>
<dbReference type="EMBL" id="VBQZ03000063">
    <property type="protein sequence ID" value="MXQ90323.1"/>
    <property type="molecule type" value="Genomic_DNA"/>
</dbReference>
<keyword evidence="13" id="KW-0227">DNA damage</keyword>
<dbReference type="GO" id="GO:0006261">
    <property type="term" value="P:DNA-templated DNA replication"/>
    <property type="evidence" value="ECO:0007669"/>
    <property type="project" value="InterPro"/>
</dbReference>
<feature type="region of interest" description="Disordered" evidence="28">
    <location>
        <begin position="919"/>
        <end position="941"/>
    </location>
</feature>
<dbReference type="EC" id="2.7.7.49" evidence="6"/>
<dbReference type="Proteomes" id="UP000322234">
    <property type="component" value="Unassembled WGS sequence"/>
</dbReference>
<dbReference type="GO" id="GO:0016787">
    <property type="term" value="F:hydrolase activity"/>
    <property type="evidence" value="ECO:0007669"/>
    <property type="project" value="UniProtKB-KW"/>
</dbReference>
<organism evidence="30 31">
    <name type="scientific">Bos mutus</name>
    <name type="common">wild yak</name>
    <dbReference type="NCBI Taxonomy" id="72004"/>
    <lineage>
        <taxon>Eukaryota</taxon>
        <taxon>Metazoa</taxon>
        <taxon>Chordata</taxon>
        <taxon>Craniata</taxon>
        <taxon>Vertebrata</taxon>
        <taxon>Euteleostomi</taxon>
        <taxon>Mammalia</taxon>
        <taxon>Eutheria</taxon>
        <taxon>Laurasiatheria</taxon>
        <taxon>Artiodactyla</taxon>
        <taxon>Ruminantia</taxon>
        <taxon>Pecora</taxon>
        <taxon>Bovidae</taxon>
        <taxon>Bovinae</taxon>
        <taxon>Bos</taxon>
    </lineage>
</organism>
<comment type="subcellular location">
    <subcellularLocation>
        <location evidence="3">Chromosome</location>
    </subcellularLocation>
    <subcellularLocation>
        <location evidence="2">Nucleus</location>
    </subcellularLocation>
</comment>
<dbReference type="FunFam" id="1.10.3380.20:FF:000001">
    <property type="entry name" value="DNA polymerase theta"/>
    <property type="match status" value="1"/>
</dbReference>
<evidence type="ECO:0000256" key="15">
    <source>
        <dbReference type="ARBA" id="ARBA00022806"/>
    </source>
</evidence>
<dbReference type="PROSITE" id="PS00447">
    <property type="entry name" value="DNA_POLYMERASE_A"/>
    <property type="match status" value="1"/>
</dbReference>
<dbReference type="SUPFAM" id="SSF158702">
    <property type="entry name" value="Sec63 N-terminal domain-like"/>
    <property type="match status" value="1"/>
</dbReference>
<dbReference type="GO" id="GO:0003964">
    <property type="term" value="F:RNA-directed DNA polymerase activity"/>
    <property type="evidence" value="ECO:0007669"/>
    <property type="project" value="UniProtKB-EC"/>
</dbReference>
<keyword evidence="8" id="KW-0158">Chromosome</keyword>
<dbReference type="PANTHER" id="PTHR10133:SF62">
    <property type="entry name" value="DNA POLYMERASE THETA"/>
    <property type="match status" value="1"/>
</dbReference>
<dbReference type="GO" id="GO:0003887">
    <property type="term" value="F:DNA-directed DNA polymerase activity"/>
    <property type="evidence" value="ECO:0007669"/>
    <property type="project" value="UniProtKB-KW"/>
</dbReference>
<evidence type="ECO:0000256" key="18">
    <source>
        <dbReference type="ARBA" id="ARBA00022990"/>
    </source>
</evidence>
<accession>A0A6B0RSM0</accession>
<evidence type="ECO:0000256" key="23">
    <source>
        <dbReference type="ARBA" id="ARBA00048173"/>
    </source>
</evidence>
<evidence type="ECO:0000256" key="26">
    <source>
        <dbReference type="ARBA" id="ARBA00074669"/>
    </source>
</evidence>
<dbReference type="SMART" id="SM00482">
    <property type="entry name" value="POLAc"/>
    <property type="match status" value="1"/>
</dbReference>
<comment type="cofactor">
    <cofactor evidence="1">
        <name>Mg(2+)</name>
        <dbReference type="ChEBI" id="CHEBI:18420"/>
    </cofactor>
</comment>
<keyword evidence="16" id="KW-0067">ATP-binding</keyword>
<dbReference type="Pfam" id="PF20470">
    <property type="entry name" value="HTH_61"/>
    <property type="match status" value="1"/>
</dbReference>
<dbReference type="Pfam" id="PF25453">
    <property type="entry name" value="DUF7898"/>
    <property type="match status" value="1"/>
</dbReference>
<feature type="region of interest" description="Disordered" evidence="28">
    <location>
        <begin position="1651"/>
        <end position="1670"/>
    </location>
</feature>
<evidence type="ECO:0000313" key="31">
    <source>
        <dbReference type="Proteomes" id="UP000322234"/>
    </source>
</evidence>
<dbReference type="GO" id="GO:0005524">
    <property type="term" value="F:ATP binding"/>
    <property type="evidence" value="ECO:0007669"/>
    <property type="project" value="UniProtKB-KW"/>
</dbReference>
<keyword evidence="14" id="KW-0378">Hydrolase</keyword>
<evidence type="ECO:0000256" key="25">
    <source>
        <dbReference type="ARBA" id="ARBA00062978"/>
    </source>
</evidence>
<dbReference type="Gene3D" id="3.30.420.10">
    <property type="entry name" value="Ribonuclease H-like superfamily/Ribonuclease H"/>
    <property type="match status" value="1"/>
</dbReference>
<dbReference type="CDD" id="cd18795">
    <property type="entry name" value="SF2_C_Ski2"/>
    <property type="match status" value="1"/>
</dbReference>
<keyword evidence="15" id="KW-0347">Helicase</keyword>
<dbReference type="InterPro" id="IPR048960">
    <property type="entry name" value="POLQ-like_helical"/>
</dbReference>
<dbReference type="FunFam" id="3.40.50.300:FF:000885">
    <property type="entry name" value="DNA polymerase theta"/>
    <property type="match status" value="1"/>
</dbReference>
<feature type="compositionally biased region" description="Basic and acidic residues" evidence="28">
    <location>
        <begin position="1482"/>
        <end position="1496"/>
    </location>
</feature>
<dbReference type="SMART" id="SM00490">
    <property type="entry name" value="HELICc"/>
    <property type="match status" value="1"/>
</dbReference>
<dbReference type="GO" id="GO:0097681">
    <property type="term" value="P:double-strand break repair via alternative nonhomologous end joining"/>
    <property type="evidence" value="ECO:0007669"/>
    <property type="project" value="TreeGrafter"/>
</dbReference>
<evidence type="ECO:0000256" key="13">
    <source>
        <dbReference type="ARBA" id="ARBA00022763"/>
    </source>
</evidence>
<dbReference type="GO" id="GO:0003678">
    <property type="term" value="F:DNA helicase activity"/>
    <property type="evidence" value="ECO:0007669"/>
    <property type="project" value="UniProtKB-EC"/>
</dbReference>
<dbReference type="InterPro" id="IPR036397">
    <property type="entry name" value="RNaseH_sf"/>
</dbReference>
<dbReference type="Gene3D" id="3.40.50.300">
    <property type="entry name" value="P-loop containing nucleotide triphosphate hydrolases"/>
    <property type="match status" value="2"/>
</dbReference>
<keyword evidence="11" id="KW-0548">Nucleotidyltransferase</keyword>
<reference evidence="30" key="1">
    <citation type="submission" date="2019-10" db="EMBL/GenBank/DDBJ databases">
        <title>The sequence and de novo assembly of the wild yak genome.</title>
        <authorList>
            <person name="Liu Y."/>
        </authorList>
    </citation>
    <scope>NUCLEOTIDE SEQUENCE [LARGE SCALE GENOMIC DNA]</scope>
    <source>
        <strain evidence="30">WY2019</strain>
    </source>
</reference>
<keyword evidence="9" id="KW-0597">Phosphoprotein</keyword>
<evidence type="ECO:0000256" key="3">
    <source>
        <dbReference type="ARBA" id="ARBA00004286"/>
    </source>
</evidence>
<evidence type="ECO:0000256" key="11">
    <source>
        <dbReference type="ARBA" id="ARBA00022695"/>
    </source>
</evidence>
<dbReference type="PROSITE" id="PS51194">
    <property type="entry name" value="HELICASE_CTER"/>
    <property type="match status" value="1"/>
</dbReference>
<comment type="catalytic activity">
    <reaction evidence="23">
        <text>DNA(n) + a 2'-deoxyribonucleoside 5'-triphosphate = DNA(n+1) + diphosphate</text>
        <dbReference type="Rhea" id="RHEA:22508"/>
        <dbReference type="Rhea" id="RHEA-COMP:17339"/>
        <dbReference type="Rhea" id="RHEA-COMP:17340"/>
        <dbReference type="ChEBI" id="CHEBI:33019"/>
        <dbReference type="ChEBI" id="CHEBI:61560"/>
        <dbReference type="ChEBI" id="CHEBI:173112"/>
        <dbReference type="EC" id="2.7.7.49"/>
    </reaction>
</comment>
<evidence type="ECO:0000256" key="21">
    <source>
        <dbReference type="ARBA" id="ARBA00023268"/>
    </source>
</evidence>
<comment type="catalytic activity">
    <reaction evidence="24">
        <text>DNA(n) + a 2'-deoxyribonucleoside 5'-triphosphate = DNA(n+1) + diphosphate</text>
        <dbReference type="Rhea" id="RHEA:22508"/>
        <dbReference type="Rhea" id="RHEA-COMP:17339"/>
        <dbReference type="Rhea" id="RHEA-COMP:17340"/>
        <dbReference type="ChEBI" id="CHEBI:33019"/>
        <dbReference type="ChEBI" id="CHEBI:61560"/>
        <dbReference type="ChEBI" id="CHEBI:173112"/>
        <dbReference type="EC" id="2.7.7.7"/>
    </reaction>
</comment>
<dbReference type="CDD" id="cd08638">
    <property type="entry name" value="DNA_pol_A_theta"/>
    <property type="match status" value="1"/>
</dbReference>
<evidence type="ECO:0000256" key="6">
    <source>
        <dbReference type="ARBA" id="ARBA00012493"/>
    </source>
</evidence>
<dbReference type="Gene3D" id="1.10.3380.20">
    <property type="match status" value="1"/>
</dbReference>
<evidence type="ECO:0000256" key="7">
    <source>
        <dbReference type="ARBA" id="ARBA00012551"/>
    </source>
</evidence>
<dbReference type="GO" id="GO:0003677">
    <property type="term" value="F:DNA binding"/>
    <property type="evidence" value="ECO:0007669"/>
    <property type="project" value="InterPro"/>
</dbReference>
<dbReference type="InterPro" id="IPR046931">
    <property type="entry name" value="HTH_61"/>
</dbReference>
<dbReference type="GO" id="GO:2000042">
    <property type="term" value="P:negative regulation of double-strand break repair via homologous recombination"/>
    <property type="evidence" value="ECO:0007669"/>
    <property type="project" value="UniProtKB-ARBA"/>
</dbReference>
<evidence type="ECO:0000256" key="12">
    <source>
        <dbReference type="ARBA" id="ARBA00022741"/>
    </source>
</evidence>
<keyword evidence="12" id="KW-0547">Nucleotide-binding</keyword>
<proteinExistence type="inferred from homology"/>
<keyword evidence="10" id="KW-0808">Transferase</keyword>
<evidence type="ECO:0000256" key="27">
    <source>
        <dbReference type="ARBA" id="ARBA00078930"/>
    </source>
</evidence>
<dbReference type="InterPro" id="IPR019760">
    <property type="entry name" value="DNA-dir_DNA_pol_A_CS"/>
</dbReference>
<evidence type="ECO:0000256" key="28">
    <source>
        <dbReference type="SAM" id="MobiDB-lite"/>
    </source>
</evidence>
<evidence type="ECO:0000256" key="20">
    <source>
        <dbReference type="ARBA" id="ARBA00023242"/>
    </source>
</evidence>
<keyword evidence="21" id="KW-0511">Multifunctional enzyme</keyword>
<evidence type="ECO:0000256" key="22">
    <source>
        <dbReference type="ARBA" id="ARBA00047995"/>
    </source>
</evidence>